<protein>
    <submittedName>
        <fullName evidence="1">Uncharacterized protein</fullName>
    </submittedName>
</protein>
<keyword evidence="2" id="KW-1185">Reference proteome</keyword>
<dbReference type="EMBL" id="SMSI01000002">
    <property type="protein sequence ID" value="TDH36260.1"/>
    <property type="molecule type" value="Genomic_DNA"/>
</dbReference>
<reference evidence="1 2" key="1">
    <citation type="journal article" date="2013" name="Int. J. Syst. Evol. Microbiol.">
        <title>Hoeflea suaedae sp. nov., an endophytic bacterium isolated from the root of the halophyte Suaeda maritima.</title>
        <authorList>
            <person name="Chung E.J."/>
            <person name="Park J.A."/>
            <person name="Pramanik P."/>
            <person name="Bibi F."/>
            <person name="Jeon C.O."/>
            <person name="Chung Y.R."/>
        </authorList>
    </citation>
    <scope>NUCLEOTIDE SEQUENCE [LARGE SCALE GENOMIC DNA]</scope>
    <source>
        <strain evidence="1 2">YC6898</strain>
    </source>
</reference>
<accession>A0A4R5PKL9</accession>
<dbReference type="RefSeq" id="WP_133284957.1">
    <property type="nucleotide sequence ID" value="NZ_SMSI01000002.1"/>
</dbReference>
<comment type="caution">
    <text evidence="1">The sequence shown here is derived from an EMBL/GenBank/DDBJ whole genome shotgun (WGS) entry which is preliminary data.</text>
</comment>
<name>A0A4R5PKL9_9HYPH</name>
<evidence type="ECO:0000313" key="2">
    <source>
        <dbReference type="Proteomes" id="UP000295131"/>
    </source>
</evidence>
<evidence type="ECO:0000313" key="1">
    <source>
        <dbReference type="EMBL" id="TDH36260.1"/>
    </source>
</evidence>
<dbReference type="AlphaFoldDB" id="A0A4R5PKL9"/>
<organism evidence="1 2">
    <name type="scientific">Pseudohoeflea suaedae</name>
    <dbReference type="NCBI Taxonomy" id="877384"/>
    <lineage>
        <taxon>Bacteria</taxon>
        <taxon>Pseudomonadati</taxon>
        <taxon>Pseudomonadota</taxon>
        <taxon>Alphaproteobacteria</taxon>
        <taxon>Hyphomicrobiales</taxon>
        <taxon>Rhizobiaceae</taxon>
        <taxon>Pseudohoeflea</taxon>
    </lineage>
</organism>
<sequence>MEWLVSRRPEADLAAAARSELRRLRSFGKPHKGVERLTRLFAELVNELEDHRNSSQASMPAN</sequence>
<gene>
    <name evidence="1" type="ORF">E2A64_13335</name>
</gene>
<proteinExistence type="predicted"/>
<dbReference type="Proteomes" id="UP000295131">
    <property type="component" value="Unassembled WGS sequence"/>
</dbReference>